<evidence type="ECO:0000313" key="2">
    <source>
        <dbReference type="Proteomes" id="UP000204280"/>
    </source>
</evidence>
<protein>
    <submittedName>
        <fullName evidence="1">Uncharacterized protein</fullName>
    </submittedName>
</protein>
<gene>
    <name evidence="1" type="ORF">CPT_Merlin158</name>
</gene>
<dbReference type="EMBL" id="KT001915">
    <property type="protein sequence ID" value="AKU43804.1"/>
    <property type="molecule type" value="Genomic_DNA"/>
</dbReference>
<dbReference type="Proteomes" id="UP000204280">
    <property type="component" value="Segment"/>
</dbReference>
<organism evidence="1 2">
    <name type="scientific">Citrobacter phage Merlin</name>
    <dbReference type="NCBI Taxonomy" id="1675602"/>
    <lineage>
        <taxon>Viruses</taxon>
        <taxon>Duplodnaviria</taxon>
        <taxon>Heunggongvirae</taxon>
        <taxon>Uroviricota</taxon>
        <taxon>Caudoviricetes</taxon>
        <taxon>Pantevenvirales</taxon>
        <taxon>Straboviridae</taxon>
        <taxon>Tevenvirinae</taxon>
        <taxon>Moonvirus</taxon>
        <taxon>Moonvirus merlin</taxon>
    </lineage>
</organism>
<dbReference type="KEGG" id="vg:26648072"/>
<proteinExistence type="predicted"/>
<name>A0A0K1LMV8_9CAUD</name>
<keyword evidence="2" id="KW-1185">Reference proteome</keyword>
<dbReference type="OrthoDB" id="20432at10239"/>
<reference evidence="1 2" key="1">
    <citation type="journal article" date="2015" name="Genome Announc.">
        <title>Complete Genome Sequence of Citrobacter freundii Myophage Merlin.</title>
        <authorList>
            <person name="LeSage K.C."/>
            <person name="Hargrove E.C."/>
            <person name="Cahill J.L."/>
            <person name="Rasche E.S."/>
            <person name="Kuty Everett G.F."/>
        </authorList>
    </citation>
    <scope>NUCLEOTIDE SEQUENCE [LARGE SCALE GENOMIC DNA]</scope>
</reference>
<dbReference type="GeneID" id="26648072"/>
<evidence type="ECO:0000313" key="1">
    <source>
        <dbReference type="EMBL" id="AKU43804.1"/>
    </source>
</evidence>
<sequence>MLYYETTYDLDKSPPKRMSRKSFQERYGRPFSFKEFNVKFEHAHVTDDPYYSDVTGETKPLVEGSLEDLIIADYDAGQEI</sequence>
<accession>A0A0K1LMV8</accession>
<dbReference type="RefSeq" id="YP_009203872.1">
    <property type="nucleotide sequence ID" value="NC_028857.1"/>
</dbReference>